<evidence type="ECO:0000313" key="10">
    <source>
        <dbReference type="Proteomes" id="UP000233080"/>
    </source>
</evidence>
<dbReference type="Proteomes" id="UP000233080">
    <property type="component" value="Unassembled WGS sequence"/>
</dbReference>
<evidence type="ECO:0000256" key="1">
    <source>
        <dbReference type="ARBA" id="ARBA00002200"/>
    </source>
</evidence>
<keyword evidence="4" id="KW-0687">Ribonucleoprotein</keyword>
<dbReference type="AlphaFoldDB" id="A0A2K5KEV8"/>
<evidence type="ECO:0000256" key="6">
    <source>
        <dbReference type="ARBA" id="ARBA00035444"/>
    </source>
</evidence>
<dbReference type="CDD" id="cd05795">
    <property type="entry name" value="Ribosomal_P0_L10e"/>
    <property type="match status" value="1"/>
</dbReference>
<dbReference type="GO" id="GO:0070180">
    <property type="term" value="F:large ribosomal subunit rRNA binding"/>
    <property type="evidence" value="ECO:0007669"/>
    <property type="project" value="TreeGrafter"/>
</dbReference>
<dbReference type="GO" id="GO:0002181">
    <property type="term" value="P:cytoplasmic translation"/>
    <property type="evidence" value="ECO:0007669"/>
    <property type="project" value="TreeGrafter"/>
</dbReference>
<evidence type="ECO:0000256" key="5">
    <source>
        <dbReference type="ARBA" id="ARBA00035202"/>
    </source>
</evidence>
<evidence type="ECO:0000256" key="2">
    <source>
        <dbReference type="ARBA" id="ARBA00008889"/>
    </source>
</evidence>
<evidence type="ECO:0000313" key="9">
    <source>
        <dbReference type="Ensembl" id="ENSCANP00000039626.1"/>
    </source>
</evidence>
<dbReference type="InterPro" id="IPR050323">
    <property type="entry name" value="Ribosomal_protein_uL10"/>
</dbReference>
<protein>
    <recommendedName>
        <fullName evidence="5">Large ribosomal subunit protein uL10</fullName>
    </recommendedName>
    <alternativeName>
        <fullName evidence="6">60S acidic ribosomal protein P0</fullName>
    </alternativeName>
</protein>
<dbReference type="GO" id="GO:0022625">
    <property type="term" value="C:cytosolic large ribosomal subunit"/>
    <property type="evidence" value="ECO:0007669"/>
    <property type="project" value="TreeGrafter"/>
</dbReference>
<keyword evidence="10" id="KW-1185">Reference proteome</keyword>
<organism evidence="9 10">
    <name type="scientific">Colobus angolensis palliatus</name>
    <name type="common">Peters' Angolan colobus</name>
    <dbReference type="NCBI Taxonomy" id="336983"/>
    <lineage>
        <taxon>Eukaryota</taxon>
        <taxon>Metazoa</taxon>
        <taxon>Chordata</taxon>
        <taxon>Craniata</taxon>
        <taxon>Vertebrata</taxon>
        <taxon>Euteleostomi</taxon>
        <taxon>Mammalia</taxon>
        <taxon>Eutheria</taxon>
        <taxon>Euarchontoglires</taxon>
        <taxon>Primates</taxon>
        <taxon>Haplorrhini</taxon>
        <taxon>Catarrhini</taxon>
        <taxon>Cercopithecidae</taxon>
        <taxon>Colobinae</taxon>
        <taxon>Colobus</taxon>
    </lineage>
</organism>
<proteinExistence type="inferred from homology"/>
<dbReference type="InterPro" id="IPR043164">
    <property type="entry name" value="Ribosomal_uL10-like_insert_sf"/>
</dbReference>
<evidence type="ECO:0000256" key="3">
    <source>
        <dbReference type="ARBA" id="ARBA00022980"/>
    </source>
</evidence>
<dbReference type="GO" id="GO:0000027">
    <property type="term" value="P:ribosomal large subunit assembly"/>
    <property type="evidence" value="ECO:0007669"/>
    <property type="project" value="TreeGrafter"/>
</dbReference>
<dbReference type="InterPro" id="IPR040637">
    <property type="entry name" value="Ribosomal_uL10-like_insert"/>
</dbReference>
<sequence length="374" mass="41268">MPREYRATWIPNHFLKIIQLLDDYPKCFVVGADYVGSRQMQQIRMSLRGKAVVLMGKNAMMRHLENSPALEKLLPCFRGNVGFAFTKEDLTEITDMLLASKVPAATHAGAITPCEVTVPAQNTGLGPEKTSFFHTLGITTKISRGTIEILSDVQLIKMGDKVGASEAKLLTMLNISPFSFGLVIQQVFDNGSIYSPECVRNIASVCLQIGYPTVASVPHSIINGSKGVVALSVETDDTFPLAEKVKAFLADPSAFVAAPPVAAATMAAPAPQLRLKPRKSRRSRMRIWDLVSLTNHQKSNQLSQLYLQNKEIKAYLKKKRKKERKEKENKTSASTVVAVGFKEKEQTERAHSSEAHPQPLRGHDSLRAGRRSTQ</sequence>
<reference evidence="9" key="2">
    <citation type="submission" date="2025-09" db="UniProtKB">
        <authorList>
            <consortium name="Ensembl"/>
        </authorList>
    </citation>
    <scope>IDENTIFICATION</scope>
</reference>
<evidence type="ECO:0000259" key="8">
    <source>
        <dbReference type="Pfam" id="PF17777"/>
    </source>
</evidence>
<dbReference type="Ensembl" id="ENSCANT00000062887.1">
    <property type="protein sequence ID" value="ENSCANP00000039626.1"/>
    <property type="gene ID" value="ENSCANG00000043482.1"/>
</dbReference>
<feature type="domain" description="Large ribosomal subunit protein uL10-like insertion" evidence="8">
    <location>
        <begin position="108"/>
        <end position="175"/>
    </location>
</feature>
<accession>A0A2K5KEV8</accession>
<dbReference type="PANTHER" id="PTHR45699">
    <property type="entry name" value="60S ACIDIC RIBOSOMAL PROTEIN P0"/>
    <property type="match status" value="1"/>
</dbReference>
<feature type="compositionally biased region" description="Basic and acidic residues" evidence="7">
    <location>
        <begin position="341"/>
        <end position="354"/>
    </location>
</feature>
<feature type="region of interest" description="Disordered" evidence="7">
    <location>
        <begin position="318"/>
        <end position="374"/>
    </location>
</feature>
<dbReference type="FunFam" id="3.90.105.20:FF:000001">
    <property type="entry name" value="60S acidic ribosomal protein P0"/>
    <property type="match status" value="1"/>
</dbReference>
<keyword evidence="3" id="KW-0689">Ribosomal protein</keyword>
<dbReference type="SUPFAM" id="SSF160369">
    <property type="entry name" value="Ribosomal protein L10-like"/>
    <property type="match status" value="1"/>
</dbReference>
<evidence type="ECO:0000256" key="4">
    <source>
        <dbReference type="ARBA" id="ARBA00023274"/>
    </source>
</evidence>
<reference evidence="9" key="1">
    <citation type="submission" date="2025-08" db="UniProtKB">
        <authorList>
            <consortium name="Ensembl"/>
        </authorList>
    </citation>
    <scope>IDENTIFICATION</scope>
</reference>
<dbReference type="PANTHER" id="PTHR45699:SF3">
    <property type="entry name" value="LARGE RIBOSOMAL SUBUNIT PROTEIN UL10"/>
    <property type="match status" value="1"/>
</dbReference>
<dbReference type="Pfam" id="PF00466">
    <property type="entry name" value="Ribosomal_L10"/>
    <property type="match status" value="1"/>
</dbReference>
<dbReference type="GO" id="GO:0003735">
    <property type="term" value="F:structural constituent of ribosome"/>
    <property type="evidence" value="ECO:0007669"/>
    <property type="project" value="TreeGrafter"/>
</dbReference>
<comment type="similarity">
    <text evidence="2">Belongs to the universal ribosomal protein uL10 family.</text>
</comment>
<dbReference type="Pfam" id="PF17777">
    <property type="entry name" value="RL10P_insert"/>
    <property type="match status" value="1"/>
</dbReference>
<comment type="function">
    <text evidence="1">Ribosomal protein P0 is the functional equivalent of E.coli protein L10.</text>
</comment>
<dbReference type="Gene3D" id="3.30.70.1730">
    <property type="match status" value="1"/>
</dbReference>
<dbReference type="Gene3D" id="3.90.105.20">
    <property type="match status" value="1"/>
</dbReference>
<dbReference type="InterPro" id="IPR001790">
    <property type="entry name" value="Ribosomal_uL10"/>
</dbReference>
<evidence type="ECO:0000256" key="7">
    <source>
        <dbReference type="SAM" id="MobiDB-lite"/>
    </source>
</evidence>
<name>A0A2K5KEV8_COLAP</name>
<dbReference type="STRING" id="336983.ENSCANP00000039626"/>
<dbReference type="InterPro" id="IPR043141">
    <property type="entry name" value="Ribosomal_uL10-like_sf"/>
</dbReference>